<dbReference type="Proteomes" id="UP000036313">
    <property type="component" value="Unassembled WGS sequence"/>
</dbReference>
<comment type="caution">
    <text evidence="1">The sequence shown here is derived from an EMBL/GenBank/DDBJ whole genome shotgun (WGS) entry which is preliminary data.</text>
</comment>
<organism evidence="1 2">
    <name type="scientific">Mycolicibacterium obuense</name>
    <dbReference type="NCBI Taxonomy" id="1807"/>
    <lineage>
        <taxon>Bacteria</taxon>
        <taxon>Bacillati</taxon>
        <taxon>Actinomycetota</taxon>
        <taxon>Actinomycetes</taxon>
        <taxon>Mycobacteriales</taxon>
        <taxon>Mycobacteriaceae</taxon>
        <taxon>Mycolicibacterium</taxon>
    </lineage>
</organism>
<name>A0A0J6VLM9_9MYCO</name>
<gene>
    <name evidence="1" type="ORF">MOBUDSM44075_04164</name>
</gene>
<proteinExistence type="predicted"/>
<sequence length="302" mass="30025">MTVRGGIGGQRGEVVFPLLGQGVDGVHAEGAQELLSQLRGQVGGDEDVDEVGVHGVAVTGAGLAQGAPEPGEIGADAGIVALQREQHLPRFLELADVDDGFGVEAVVHRQRQHDQRGTVVVGVLADGASDGLGDVNVGGPRLGEEHRVQGGNVDSLGDAARVGDDVPLIGPVLAEGVFGRGLALPQGGASVDVGDVGFTSVRDEAAGTQQRVGAGEGGGEVAAGGDRVVEGQDAGELVVVGRLGQSDGGGHMVSAGAAVFAGGEADQADIFEGGGHCRVGNGNDSHFERAEDAALDRVAGGQ</sequence>
<dbReference type="EMBL" id="JYNU01000035">
    <property type="protein sequence ID" value="KMO71930.1"/>
    <property type="molecule type" value="Genomic_DNA"/>
</dbReference>
<reference evidence="1 2" key="1">
    <citation type="journal article" date="2015" name="Genome Biol. Evol.">
        <title>Characterization of Three Mycobacterium spp. with Potential Use in Bioremediation by Genome Sequencing and Comparative Genomics.</title>
        <authorList>
            <person name="Das S."/>
            <person name="Pettersson B.M."/>
            <person name="Behra P.R."/>
            <person name="Ramesh M."/>
            <person name="Dasgupta S."/>
            <person name="Bhattacharya A."/>
            <person name="Kirsebom L.A."/>
        </authorList>
    </citation>
    <scope>NUCLEOTIDE SEQUENCE [LARGE SCALE GENOMIC DNA]</scope>
    <source>
        <strain evidence="1 2">DSM 44075</strain>
    </source>
</reference>
<evidence type="ECO:0000313" key="2">
    <source>
        <dbReference type="Proteomes" id="UP000036313"/>
    </source>
</evidence>
<dbReference type="PATRIC" id="fig|1807.14.peg.4191"/>
<dbReference type="AlphaFoldDB" id="A0A0J6VLM9"/>
<accession>A0A0J6VLM9</accession>
<evidence type="ECO:0000313" key="1">
    <source>
        <dbReference type="EMBL" id="KMO71930.1"/>
    </source>
</evidence>
<protein>
    <submittedName>
        <fullName evidence="1">Uncharacterized protein</fullName>
    </submittedName>
</protein>